<dbReference type="InterPro" id="IPR044023">
    <property type="entry name" value="Ig_7"/>
</dbReference>
<accession>A0ABQ1SEY4</accession>
<dbReference type="RefSeq" id="WP_188457399.1">
    <property type="nucleotide sequence ID" value="NZ_BMGM01000001.1"/>
</dbReference>
<keyword evidence="4" id="KW-1185">Reference proteome</keyword>
<feature type="signal peptide" evidence="1">
    <location>
        <begin position="1"/>
        <end position="21"/>
    </location>
</feature>
<dbReference type="NCBIfam" id="TIGR04131">
    <property type="entry name" value="Bac_Flav_CTERM"/>
    <property type="match status" value="1"/>
</dbReference>
<dbReference type="EMBL" id="BMGM01000001">
    <property type="protein sequence ID" value="GGE26516.1"/>
    <property type="molecule type" value="Genomic_DNA"/>
</dbReference>
<gene>
    <name evidence="3" type="ORF">GCM10010832_04010</name>
</gene>
<protein>
    <recommendedName>
        <fullName evidence="2">Ig-like domain-containing protein</fullName>
    </recommendedName>
</protein>
<reference evidence="4" key="1">
    <citation type="journal article" date="2019" name="Int. J. Syst. Evol. Microbiol.">
        <title>The Global Catalogue of Microorganisms (GCM) 10K type strain sequencing project: providing services to taxonomists for standard genome sequencing and annotation.</title>
        <authorList>
            <consortium name="The Broad Institute Genomics Platform"/>
            <consortium name="The Broad Institute Genome Sequencing Center for Infectious Disease"/>
            <person name="Wu L."/>
            <person name="Ma J."/>
        </authorList>
    </citation>
    <scope>NUCLEOTIDE SEQUENCE [LARGE SCALE GENOMIC DNA]</scope>
    <source>
        <strain evidence="4">CGMCC 1.12931</strain>
    </source>
</reference>
<sequence>MKKVFLLFISIYLLSYFQSFSQISFCPGSTGEAIFEEDFGQGLTNGPPLDASVTTYTYVNQAPEDGQYTISSNLMQLGSFHNTPDHTGNTNGKALIVNASFDAGLFFQIPINGLCENNPYEFSAYLINLYNSSNQVCPNGGIPVNVRFQIWDETDTNLLAEGSTGAIPGTTTPIWEQYAVNFETLPGQTSVILKMLNNGDGGCGNDLAIDDIVFRSCGDLTEIFDDENENSFDFCENENIDNLSLTAEPDFSVYDTHFYQWQQSSDNINWDDIPGETSETIELNDVNGTQFYRVLVAEDLINVSNSLCNSISGVFEVNEREFIAAVSLGDVEVCEGEDTSLEIQNNPEITIEWYDSPSGGNLLLEDSFTFAPESSGTYYAESTTINGDCVNPNRTPVSLEISSIPENQPESFNICPGDELNLDATLEGATYQWSTGETTAEISVSESGVYSVQRTIAGCSATKEFEVIVNEAAVVQNIRTVNNDIVIDLENEGDFLFSVNGQIFQSSPIFEDVPGGEYDIIIDNNNCGAQVISFIHLVIPKYFTPNEDGFNDVFRIPADRSFNEFEIYIFDRFGKLMIAGKRAPFAWDGNYNGKALPSQDYWYKLIIDGQTITGHVTLKR</sequence>
<dbReference type="Pfam" id="PF13585">
    <property type="entry name" value="CHU_C"/>
    <property type="match status" value="1"/>
</dbReference>
<feature type="chain" id="PRO_5045277662" description="Ig-like domain-containing protein" evidence="1">
    <location>
        <begin position="22"/>
        <end position="620"/>
    </location>
</feature>
<dbReference type="InterPro" id="IPR026341">
    <property type="entry name" value="T9SS_type_B"/>
</dbReference>
<dbReference type="Pfam" id="PF19081">
    <property type="entry name" value="Ig_7"/>
    <property type="match status" value="1"/>
</dbReference>
<evidence type="ECO:0000313" key="3">
    <source>
        <dbReference type="EMBL" id="GGE26516.1"/>
    </source>
</evidence>
<keyword evidence="1" id="KW-0732">Signal</keyword>
<evidence type="ECO:0000256" key="1">
    <source>
        <dbReference type="SAM" id="SignalP"/>
    </source>
</evidence>
<comment type="caution">
    <text evidence="3">The sequence shown here is derived from an EMBL/GenBank/DDBJ whole genome shotgun (WGS) entry which is preliminary data.</text>
</comment>
<name>A0ABQ1SEY4_9FLAO</name>
<evidence type="ECO:0000313" key="4">
    <source>
        <dbReference type="Proteomes" id="UP000599179"/>
    </source>
</evidence>
<evidence type="ECO:0000259" key="2">
    <source>
        <dbReference type="Pfam" id="PF19081"/>
    </source>
</evidence>
<dbReference type="Proteomes" id="UP000599179">
    <property type="component" value="Unassembled WGS sequence"/>
</dbReference>
<organism evidence="3 4">
    <name type="scientific">Psychroflexus planctonicus</name>
    <dbReference type="NCBI Taxonomy" id="1526575"/>
    <lineage>
        <taxon>Bacteria</taxon>
        <taxon>Pseudomonadati</taxon>
        <taxon>Bacteroidota</taxon>
        <taxon>Flavobacteriia</taxon>
        <taxon>Flavobacteriales</taxon>
        <taxon>Flavobacteriaceae</taxon>
        <taxon>Psychroflexus</taxon>
    </lineage>
</organism>
<proteinExistence type="predicted"/>
<feature type="domain" description="Ig-like" evidence="2">
    <location>
        <begin position="329"/>
        <end position="401"/>
    </location>
</feature>